<name>A0A7R9QGF9_9ACAR</name>
<gene>
    <name evidence="6" type="ORF">OSB1V03_LOCUS20138</name>
</gene>
<accession>A0A7R9QGF9</accession>
<dbReference type="GO" id="GO:0016020">
    <property type="term" value="C:membrane"/>
    <property type="evidence" value="ECO:0007669"/>
    <property type="project" value="UniProtKB-SubCell"/>
</dbReference>
<protein>
    <submittedName>
        <fullName evidence="6">Uncharacterized protein</fullName>
    </submittedName>
</protein>
<dbReference type="GO" id="GO:0035869">
    <property type="term" value="C:ciliary transition zone"/>
    <property type="evidence" value="ECO:0007669"/>
    <property type="project" value="TreeGrafter"/>
</dbReference>
<evidence type="ECO:0000256" key="3">
    <source>
        <dbReference type="ARBA" id="ARBA00022989"/>
    </source>
</evidence>
<dbReference type="OrthoDB" id="311720at2759"/>
<dbReference type="PANTHER" id="PTHR13531:SF6">
    <property type="entry name" value="TMEM (HUMAN TRANSMEMBRANE PROTEIN) HOMOLOG"/>
    <property type="match status" value="1"/>
</dbReference>
<proteinExistence type="predicted"/>
<keyword evidence="2 5" id="KW-0812">Transmembrane</keyword>
<dbReference type="GO" id="GO:1905515">
    <property type="term" value="P:non-motile cilium assembly"/>
    <property type="evidence" value="ECO:0007669"/>
    <property type="project" value="TreeGrafter"/>
</dbReference>
<feature type="transmembrane region" description="Helical" evidence="5">
    <location>
        <begin position="69"/>
        <end position="88"/>
    </location>
</feature>
<dbReference type="InterPro" id="IPR019184">
    <property type="entry name" value="Uncharacterised_TM-17"/>
</dbReference>
<dbReference type="EMBL" id="CAJPIZ010032001">
    <property type="protein sequence ID" value="CAG2120191.1"/>
    <property type="molecule type" value="Genomic_DNA"/>
</dbReference>
<dbReference type="Proteomes" id="UP000759131">
    <property type="component" value="Unassembled WGS sequence"/>
</dbReference>
<evidence type="ECO:0000313" key="6">
    <source>
        <dbReference type="EMBL" id="CAD7644643.1"/>
    </source>
</evidence>
<reference evidence="6" key="1">
    <citation type="submission" date="2020-11" db="EMBL/GenBank/DDBJ databases">
        <authorList>
            <person name="Tran Van P."/>
        </authorList>
    </citation>
    <scope>NUCLEOTIDE SEQUENCE</scope>
</reference>
<dbReference type="PANTHER" id="PTHR13531">
    <property type="entry name" value="GEO07735P1-RELATED-RELATED"/>
    <property type="match status" value="1"/>
</dbReference>
<feature type="transmembrane region" description="Helical" evidence="5">
    <location>
        <begin position="28"/>
        <end position="49"/>
    </location>
</feature>
<evidence type="ECO:0000256" key="5">
    <source>
        <dbReference type="SAM" id="Phobius"/>
    </source>
</evidence>
<keyword evidence="4 5" id="KW-0472">Membrane</keyword>
<organism evidence="6">
    <name type="scientific">Medioppia subpectinata</name>
    <dbReference type="NCBI Taxonomy" id="1979941"/>
    <lineage>
        <taxon>Eukaryota</taxon>
        <taxon>Metazoa</taxon>
        <taxon>Ecdysozoa</taxon>
        <taxon>Arthropoda</taxon>
        <taxon>Chelicerata</taxon>
        <taxon>Arachnida</taxon>
        <taxon>Acari</taxon>
        <taxon>Acariformes</taxon>
        <taxon>Sarcoptiformes</taxon>
        <taxon>Oribatida</taxon>
        <taxon>Brachypylina</taxon>
        <taxon>Oppioidea</taxon>
        <taxon>Oppiidae</taxon>
        <taxon>Medioppia</taxon>
    </lineage>
</organism>
<evidence type="ECO:0000256" key="1">
    <source>
        <dbReference type="ARBA" id="ARBA00004141"/>
    </source>
</evidence>
<comment type="subcellular location">
    <subcellularLocation>
        <location evidence="1">Membrane</location>
        <topology evidence="1">Multi-pass membrane protein</topology>
    </subcellularLocation>
</comment>
<feature type="non-terminal residue" evidence="6">
    <location>
        <position position="102"/>
    </location>
</feature>
<evidence type="ECO:0000256" key="4">
    <source>
        <dbReference type="ARBA" id="ARBA00023136"/>
    </source>
</evidence>
<sequence length="102" mass="11879">MDQMESSVEMDAEFKDLTRELGLKSGEFVVSLWLQMCIYFNCYFTPVWIVSQICSLRLKLHVLSDIHRFLSVTSLAILMAIEIPRLYLGYTGNLFKRIQPLL</sequence>
<keyword evidence="7" id="KW-1185">Reference proteome</keyword>
<dbReference type="AlphaFoldDB" id="A0A7R9QGF9"/>
<dbReference type="Pfam" id="PF09799">
    <property type="entry name" value="Transmemb_17"/>
    <property type="match status" value="1"/>
</dbReference>
<keyword evidence="3 5" id="KW-1133">Transmembrane helix</keyword>
<evidence type="ECO:0000313" key="7">
    <source>
        <dbReference type="Proteomes" id="UP000759131"/>
    </source>
</evidence>
<dbReference type="EMBL" id="OC886576">
    <property type="protein sequence ID" value="CAD7644643.1"/>
    <property type="molecule type" value="Genomic_DNA"/>
</dbReference>
<evidence type="ECO:0000256" key="2">
    <source>
        <dbReference type="ARBA" id="ARBA00022692"/>
    </source>
</evidence>